<dbReference type="InterPro" id="IPR013815">
    <property type="entry name" value="ATP_grasp_subdomain_1"/>
</dbReference>
<evidence type="ECO:0000256" key="12">
    <source>
        <dbReference type="HAMAP-Rule" id="MF_00138"/>
    </source>
</evidence>
<keyword evidence="8 13" id="KW-0067">ATP-binding</keyword>
<keyword evidence="6 13" id="KW-0547">Nucleotide-binding</keyword>
<dbReference type="PROSITE" id="PS00184">
    <property type="entry name" value="GARS"/>
    <property type="match status" value="1"/>
</dbReference>
<comment type="pathway">
    <text evidence="3 12">Purine metabolism; IMP biosynthesis via de novo pathway; N(1)-(5-phospho-D-ribosyl)glycinamide from 5-phospho-alpha-D-ribose 1-diphosphate: step 2/2.</text>
</comment>
<dbReference type="InterPro" id="IPR011054">
    <property type="entry name" value="Rudment_hybrid_motif"/>
</dbReference>
<comment type="catalytic activity">
    <reaction evidence="12">
        <text>5-phospho-beta-D-ribosylamine + glycine + ATP = N(1)-(5-phospho-beta-D-ribosyl)glycinamide + ADP + phosphate + H(+)</text>
        <dbReference type="Rhea" id="RHEA:17453"/>
        <dbReference type="ChEBI" id="CHEBI:15378"/>
        <dbReference type="ChEBI" id="CHEBI:30616"/>
        <dbReference type="ChEBI" id="CHEBI:43474"/>
        <dbReference type="ChEBI" id="CHEBI:57305"/>
        <dbReference type="ChEBI" id="CHEBI:58681"/>
        <dbReference type="ChEBI" id="CHEBI:143788"/>
        <dbReference type="ChEBI" id="CHEBI:456216"/>
        <dbReference type="EC" id="6.3.4.13"/>
    </reaction>
</comment>
<dbReference type="Pfam" id="PF02843">
    <property type="entry name" value="GARS_C"/>
    <property type="match status" value="1"/>
</dbReference>
<dbReference type="PANTHER" id="PTHR43472:SF1">
    <property type="entry name" value="PHOSPHORIBOSYLAMINE--GLYCINE LIGASE, CHLOROPLASTIC"/>
    <property type="match status" value="1"/>
</dbReference>
<dbReference type="SUPFAM" id="SSF52440">
    <property type="entry name" value="PreATP-grasp domain"/>
    <property type="match status" value="1"/>
</dbReference>
<dbReference type="GO" id="GO:0004637">
    <property type="term" value="F:phosphoribosylamine-glycine ligase activity"/>
    <property type="evidence" value="ECO:0007669"/>
    <property type="project" value="UniProtKB-EC"/>
</dbReference>
<evidence type="ECO:0000256" key="7">
    <source>
        <dbReference type="ARBA" id="ARBA00022755"/>
    </source>
</evidence>
<dbReference type="InterPro" id="IPR020559">
    <property type="entry name" value="PRibGlycinamide_synth_CS"/>
</dbReference>
<gene>
    <name evidence="12 15" type="primary">purD</name>
    <name evidence="15" type="ORF">SK069_11470</name>
</gene>
<evidence type="ECO:0000256" key="6">
    <source>
        <dbReference type="ARBA" id="ARBA00022741"/>
    </source>
</evidence>
<comment type="caution">
    <text evidence="15">The sequence shown here is derived from an EMBL/GenBank/DDBJ whole genome shotgun (WGS) entry which is preliminary data.</text>
</comment>
<dbReference type="PROSITE" id="PS50975">
    <property type="entry name" value="ATP_GRASP"/>
    <property type="match status" value="1"/>
</dbReference>
<evidence type="ECO:0000256" key="5">
    <source>
        <dbReference type="ARBA" id="ARBA00022598"/>
    </source>
</evidence>
<keyword evidence="5 12" id="KW-0436">Ligase</keyword>
<evidence type="ECO:0000256" key="11">
    <source>
        <dbReference type="ARBA" id="ARBA00042864"/>
    </source>
</evidence>
<dbReference type="PANTHER" id="PTHR43472">
    <property type="entry name" value="PHOSPHORIBOSYLAMINE--GLYCINE LIGASE"/>
    <property type="match status" value="1"/>
</dbReference>
<evidence type="ECO:0000256" key="9">
    <source>
        <dbReference type="ARBA" id="ARBA00038345"/>
    </source>
</evidence>
<dbReference type="InterPro" id="IPR011761">
    <property type="entry name" value="ATP-grasp"/>
</dbReference>
<comment type="similarity">
    <text evidence="9 12">Belongs to the GARS family.</text>
</comment>
<evidence type="ECO:0000313" key="16">
    <source>
        <dbReference type="Proteomes" id="UP001277761"/>
    </source>
</evidence>
<dbReference type="InterPro" id="IPR037123">
    <property type="entry name" value="PRibGlycinamide_synth_C_sf"/>
</dbReference>
<evidence type="ECO:0000256" key="8">
    <source>
        <dbReference type="ARBA" id="ARBA00022840"/>
    </source>
</evidence>
<keyword evidence="16" id="KW-1185">Reference proteome</keyword>
<evidence type="ECO:0000259" key="14">
    <source>
        <dbReference type="PROSITE" id="PS50975"/>
    </source>
</evidence>
<name>A0ABU4VK60_9ACTN</name>
<comment type="cofactor">
    <cofactor evidence="1">
        <name>Mn(2+)</name>
        <dbReference type="ChEBI" id="CHEBI:29035"/>
    </cofactor>
</comment>
<dbReference type="Pfam" id="PF02844">
    <property type="entry name" value="GARS_N"/>
    <property type="match status" value="1"/>
</dbReference>
<dbReference type="Gene3D" id="3.30.1490.20">
    <property type="entry name" value="ATP-grasp fold, A domain"/>
    <property type="match status" value="1"/>
</dbReference>
<dbReference type="Gene3D" id="3.90.600.10">
    <property type="entry name" value="Phosphoribosylglycinamide synthetase, C-terminal domain"/>
    <property type="match status" value="1"/>
</dbReference>
<organism evidence="15 16">
    <name type="scientific">Patulibacter brassicae</name>
    <dbReference type="NCBI Taxonomy" id="1705717"/>
    <lineage>
        <taxon>Bacteria</taxon>
        <taxon>Bacillati</taxon>
        <taxon>Actinomycetota</taxon>
        <taxon>Thermoleophilia</taxon>
        <taxon>Solirubrobacterales</taxon>
        <taxon>Patulibacteraceae</taxon>
        <taxon>Patulibacter</taxon>
    </lineage>
</organism>
<dbReference type="SMART" id="SM01209">
    <property type="entry name" value="GARS_A"/>
    <property type="match status" value="1"/>
</dbReference>
<dbReference type="HAMAP" id="MF_00138">
    <property type="entry name" value="GARS"/>
    <property type="match status" value="1"/>
</dbReference>
<dbReference type="RefSeq" id="WP_319954373.1">
    <property type="nucleotide sequence ID" value="NZ_JAXAVX010000005.1"/>
</dbReference>
<accession>A0ABU4VK60</accession>
<sequence>MAKVLVVGAGGREHAIVRALARSPQVEAPGDLHAAPGNPGIAEDATVHDVAVDDVPALVALARELGVDLVAVGPEVPLVAGLVDALQDAGIAAFGPTAAAARLEGSKAFAKEVMIAAGVPTAGHETVTSVDAGMAVATSFGFPVVLKYDGLAAGKGVVIAQDEDEARATLVDMLEDQRFGDAAVVVEEFLDGEELSLLAVCDGERAVALAPAQDYKRIFDGDEGPNTGGMGSYSPVVGIDGERAAQISADVHQPIVEELARRGTPFRGVLYAGLMLTAEGVKVLEYNTRFGDPETQAVLPRLRSDLLELMQASAGVDGATLDAVTLAWDPRWAVTVVLASAGYPASASKGDRITGVERAAEREAVEVTHAGTARDADGTLVTAGGRVLNVTALGDAPVDARAEAYAAADAIGFDGRQLRRDVALRAVERY</sequence>
<evidence type="ECO:0000256" key="2">
    <source>
        <dbReference type="ARBA" id="ARBA00001946"/>
    </source>
</evidence>
<dbReference type="InterPro" id="IPR016185">
    <property type="entry name" value="PreATP-grasp_dom_sf"/>
</dbReference>
<feature type="domain" description="ATP-grasp" evidence="14">
    <location>
        <begin position="111"/>
        <end position="315"/>
    </location>
</feature>
<dbReference type="SUPFAM" id="SSF51246">
    <property type="entry name" value="Rudiment single hybrid motif"/>
    <property type="match status" value="1"/>
</dbReference>
<dbReference type="EC" id="6.3.4.13" evidence="4 12"/>
<dbReference type="Gene3D" id="3.40.50.20">
    <property type="match status" value="1"/>
</dbReference>
<dbReference type="InterPro" id="IPR020560">
    <property type="entry name" value="PRibGlycinamide_synth_C-dom"/>
</dbReference>
<evidence type="ECO:0000313" key="15">
    <source>
        <dbReference type="EMBL" id="MDX8152217.1"/>
    </source>
</evidence>
<dbReference type="Pfam" id="PF01071">
    <property type="entry name" value="GARS_A"/>
    <property type="match status" value="1"/>
</dbReference>
<dbReference type="Gene3D" id="3.30.470.20">
    <property type="entry name" value="ATP-grasp fold, B domain"/>
    <property type="match status" value="1"/>
</dbReference>
<protein>
    <recommendedName>
        <fullName evidence="4 12">Phosphoribosylamine--glycine ligase</fullName>
        <ecNumber evidence="4 12">6.3.4.13</ecNumber>
    </recommendedName>
    <alternativeName>
        <fullName evidence="12">GARS</fullName>
    </alternativeName>
    <alternativeName>
        <fullName evidence="10 12">Glycinamide ribonucleotide synthetase</fullName>
    </alternativeName>
    <alternativeName>
        <fullName evidence="11 12">Phosphoribosylglycinamide synthetase</fullName>
    </alternativeName>
</protein>
<evidence type="ECO:0000256" key="13">
    <source>
        <dbReference type="PROSITE-ProRule" id="PRU00409"/>
    </source>
</evidence>
<dbReference type="InterPro" id="IPR020561">
    <property type="entry name" value="PRibGlycinamid_synth_ATP-grasp"/>
</dbReference>
<dbReference type="InterPro" id="IPR020562">
    <property type="entry name" value="PRibGlycinamide_synth_N"/>
</dbReference>
<dbReference type="SUPFAM" id="SSF56059">
    <property type="entry name" value="Glutathione synthetase ATP-binding domain-like"/>
    <property type="match status" value="1"/>
</dbReference>
<dbReference type="EMBL" id="JAXAVX010000005">
    <property type="protein sequence ID" value="MDX8152217.1"/>
    <property type="molecule type" value="Genomic_DNA"/>
</dbReference>
<reference evidence="15 16" key="1">
    <citation type="submission" date="2023-11" db="EMBL/GenBank/DDBJ databases">
        <authorList>
            <person name="Xu M."/>
            <person name="Jiang T."/>
        </authorList>
    </citation>
    <scope>NUCLEOTIDE SEQUENCE [LARGE SCALE GENOMIC DNA]</scope>
    <source>
        <strain evidence="15 16">SD</strain>
    </source>
</reference>
<dbReference type="InterPro" id="IPR000115">
    <property type="entry name" value="PRibGlycinamide_synth"/>
</dbReference>
<dbReference type="SMART" id="SM01210">
    <property type="entry name" value="GARS_C"/>
    <property type="match status" value="1"/>
</dbReference>
<evidence type="ECO:0000256" key="1">
    <source>
        <dbReference type="ARBA" id="ARBA00001936"/>
    </source>
</evidence>
<evidence type="ECO:0000256" key="10">
    <source>
        <dbReference type="ARBA" id="ARBA00042242"/>
    </source>
</evidence>
<evidence type="ECO:0000256" key="3">
    <source>
        <dbReference type="ARBA" id="ARBA00005174"/>
    </source>
</evidence>
<dbReference type="NCBIfam" id="TIGR00877">
    <property type="entry name" value="purD"/>
    <property type="match status" value="1"/>
</dbReference>
<proteinExistence type="inferred from homology"/>
<dbReference type="Proteomes" id="UP001277761">
    <property type="component" value="Unassembled WGS sequence"/>
</dbReference>
<keyword evidence="7 12" id="KW-0658">Purine biosynthesis</keyword>
<evidence type="ECO:0000256" key="4">
    <source>
        <dbReference type="ARBA" id="ARBA00013255"/>
    </source>
</evidence>
<comment type="cofactor">
    <cofactor evidence="2">
        <name>Mg(2+)</name>
        <dbReference type="ChEBI" id="CHEBI:18420"/>
    </cofactor>
</comment>